<name>A0AA41R2J1_9BACT</name>
<evidence type="ECO:0000256" key="6">
    <source>
        <dbReference type="ARBA" id="ARBA00022801"/>
    </source>
</evidence>
<feature type="transmembrane region" description="Helical" evidence="12">
    <location>
        <begin position="343"/>
        <end position="362"/>
    </location>
</feature>
<dbReference type="EMBL" id="JALJRB010000007">
    <property type="protein sequence ID" value="MCJ8500496.1"/>
    <property type="molecule type" value="Genomic_DNA"/>
</dbReference>
<sequence>MFHNFIYFIVALITLILYQPTQTPALSALDALLGLLVVTGLFTAIVRFRFDRLARRASHYSQRVLDQRFGQLMSQHAILALAVFAVVIWVLDLPSHIGFLGIFVWLPTLKDLLFLLLFGGYLVLVWTYAYDAHQAIYGGDLTRANYVYSNAAFSAPILLPWTLLFGISDLLRLLPFELPTRILDSAVGQTAYFLVFLVLATIFAPLLIKRIWRCRPLEAGDLRHRIEALCRQAGVRYADIVYWPIFGGRMITAGVMGLMGRFRYILVTDALLQMLSPSEVEQVIAHEIGHVKRKHLLLYLLFLVGFMLISYAAYPLSFIALFFVKPVLSIVLHFNLNPTNFIYAIYAVLLVAGVIVYFRYIFGYFIRNFERQADLFVFRMFRDPQPLIVTFQKIAATSGQPADKPNWHHFSIQERMDYLQRCRHDPHLIARHDRKLRYSIALFLTAFLLLAVGVFQLNQAVIGHGGRQLRLAALENYLERKTPKTEEDALLYAMLGNTHLERNDERAALSAYEKAARLNPNDPDILNNLAWVLATIEEPSLRKPQRALHLAQQAIALQSTAPHIWDTLAETLYANNRIEEAINAQQTALSLNPPDRTHYETQLEKFRQAKKRQE</sequence>
<evidence type="ECO:0000256" key="10">
    <source>
        <dbReference type="ARBA" id="ARBA00023136"/>
    </source>
</evidence>
<dbReference type="Pfam" id="PF01435">
    <property type="entry name" value="Peptidase_M48"/>
    <property type="match status" value="1"/>
</dbReference>
<evidence type="ECO:0000256" key="1">
    <source>
        <dbReference type="ARBA" id="ARBA00001947"/>
    </source>
</evidence>
<keyword evidence="2" id="KW-1003">Cell membrane</keyword>
<dbReference type="InterPro" id="IPR019734">
    <property type="entry name" value="TPR_rpt"/>
</dbReference>
<evidence type="ECO:0000256" key="11">
    <source>
        <dbReference type="PROSITE-ProRule" id="PRU00339"/>
    </source>
</evidence>
<dbReference type="Pfam" id="PF13431">
    <property type="entry name" value="TPR_17"/>
    <property type="match status" value="1"/>
</dbReference>
<dbReference type="PANTHER" id="PTHR43221">
    <property type="entry name" value="PROTEASE HTPX"/>
    <property type="match status" value="1"/>
</dbReference>
<dbReference type="PANTHER" id="PTHR43221:SF2">
    <property type="entry name" value="PROTEASE HTPX HOMOLOG"/>
    <property type="match status" value="1"/>
</dbReference>
<feature type="transmembrane region" description="Helical" evidence="12">
    <location>
        <begin position="112"/>
        <end position="130"/>
    </location>
</feature>
<keyword evidence="10 12" id="KW-0472">Membrane</keyword>
<keyword evidence="9 14" id="KW-0482">Metalloprotease</keyword>
<feature type="transmembrane region" description="Helical" evidence="12">
    <location>
        <begin position="5"/>
        <end position="21"/>
    </location>
</feature>
<keyword evidence="6 14" id="KW-0378">Hydrolase</keyword>
<organism evidence="14 15">
    <name type="scientific">Desulfatitalea alkaliphila</name>
    <dbReference type="NCBI Taxonomy" id="2929485"/>
    <lineage>
        <taxon>Bacteria</taxon>
        <taxon>Pseudomonadati</taxon>
        <taxon>Thermodesulfobacteriota</taxon>
        <taxon>Desulfobacteria</taxon>
        <taxon>Desulfobacterales</taxon>
        <taxon>Desulfosarcinaceae</taxon>
        <taxon>Desulfatitalea</taxon>
    </lineage>
</organism>
<evidence type="ECO:0000256" key="8">
    <source>
        <dbReference type="ARBA" id="ARBA00022989"/>
    </source>
</evidence>
<evidence type="ECO:0000256" key="2">
    <source>
        <dbReference type="ARBA" id="ARBA00022475"/>
    </source>
</evidence>
<feature type="transmembrane region" description="Helical" evidence="12">
    <location>
        <begin position="151"/>
        <end position="171"/>
    </location>
</feature>
<keyword evidence="8 12" id="KW-1133">Transmembrane helix</keyword>
<evidence type="ECO:0000256" key="5">
    <source>
        <dbReference type="ARBA" id="ARBA00022723"/>
    </source>
</evidence>
<proteinExistence type="predicted"/>
<dbReference type="GO" id="GO:0004222">
    <property type="term" value="F:metalloendopeptidase activity"/>
    <property type="evidence" value="ECO:0007669"/>
    <property type="project" value="InterPro"/>
</dbReference>
<dbReference type="SMART" id="SM00028">
    <property type="entry name" value="TPR"/>
    <property type="match status" value="2"/>
</dbReference>
<feature type="transmembrane region" description="Helical" evidence="12">
    <location>
        <begin position="77"/>
        <end position="106"/>
    </location>
</feature>
<dbReference type="PROSITE" id="PS50005">
    <property type="entry name" value="TPR"/>
    <property type="match status" value="2"/>
</dbReference>
<feature type="repeat" description="TPR" evidence="11">
    <location>
        <begin position="489"/>
        <end position="522"/>
    </location>
</feature>
<dbReference type="GO" id="GO:0046872">
    <property type="term" value="F:metal ion binding"/>
    <property type="evidence" value="ECO:0007669"/>
    <property type="project" value="UniProtKB-KW"/>
</dbReference>
<evidence type="ECO:0000256" key="4">
    <source>
        <dbReference type="ARBA" id="ARBA00022692"/>
    </source>
</evidence>
<dbReference type="Gene3D" id="3.30.2010.10">
    <property type="entry name" value="Metalloproteases ('zincins'), catalytic domain"/>
    <property type="match status" value="1"/>
</dbReference>
<evidence type="ECO:0000313" key="15">
    <source>
        <dbReference type="Proteomes" id="UP001165427"/>
    </source>
</evidence>
<keyword evidence="15" id="KW-1185">Reference proteome</keyword>
<keyword evidence="11" id="KW-0802">TPR repeat</keyword>
<dbReference type="InterPro" id="IPR001915">
    <property type="entry name" value="Peptidase_M48"/>
</dbReference>
<dbReference type="EC" id="3.4.24.-" evidence="14"/>
<dbReference type="GO" id="GO:0006508">
    <property type="term" value="P:proteolysis"/>
    <property type="evidence" value="ECO:0007669"/>
    <property type="project" value="UniProtKB-KW"/>
</dbReference>
<evidence type="ECO:0000256" key="12">
    <source>
        <dbReference type="SAM" id="Phobius"/>
    </source>
</evidence>
<dbReference type="AlphaFoldDB" id="A0AA41R2J1"/>
<evidence type="ECO:0000256" key="9">
    <source>
        <dbReference type="ARBA" id="ARBA00023049"/>
    </source>
</evidence>
<keyword evidence="5" id="KW-0479">Metal-binding</keyword>
<dbReference type="CDD" id="cd07345">
    <property type="entry name" value="M48A_Ste24p-like"/>
    <property type="match status" value="1"/>
</dbReference>
<feature type="transmembrane region" description="Helical" evidence="12">
    <location>
        <begin position="27"/>
        <end position="46"/>
    </location>
</feature>
<protein>
    <submittedName>
        <fullName evidence="14">M48 family metalloprotease</fullName>
        <ecNumber evidence="14">3.4.24.-</ecNumber>
    </submittedName>
</protein>
<feature type="transmembrane region" description="Helical" evidence="12">
    <location>
        <begin position="191"/>
        <end position="208"/>
    </location>
</feature>
<feature type="domain" description="Peptidase M48" evidence="13">
    <location>
        <begin position="216"/>
        <end position="408"/>
    </location>
</feature>
<dbReference type="Pfam" id="PF13181">
    <property type="entry name" value="TPR_8"/>
    <property type="match status" value="1"/>
</dbReference>
<evidence type="ECO:0000256" key="7">
    <source>
        <dbReference type="ARBA" id="ARBA00022833"/>
    </source>
</evidence>
<dbReference type="InterPro" id="IPR011990">
    <property type="entry name" value="TPR-like_helical_dom_sf"/>
</dbReference>
<dbReference type="Gene3D" id="1.25.40.10">
    <property type="entry name" value="Tetratricopeptide repeat domain"/>
    <property type="match status" value="1"/>
</dbReference>
<evidence type="ECO:0000313" key="14">
    <source>
        <dbReference type="EMBL" id="MCJ8500496.1"/>
    </source>
</evidence>
<keyword evidence="3" id="KW-0645">Protease</keyword>
<feature type="transmembrane region" description="Helical" evidence="12">
    <location>
        <begin position="296"/>
        <end position="323"/>
    </location>
</feature>
<reference evidence="14" key="1">
    <citation type="submission" date="2022-04" db="EMBL/GenBank/DDBJ databases">
        <title>Desulfatitalea alkaliphila sp. nov., a novel anaerobic sulfate-reducing bacterium isolated from terrestrial mud volcano, Taman Peninsula, Russia.</title>
        <authorList>
            <person name="Khomyakova M.A."/>
            <person name="Merkel A.Y."/>
            <person name="Slobodkin A.I."/>
        </authorList>
    </citation>
    <scope>NUCLEOTIDE SEQUENCE</scope>
    <source>
        <strain evidence="14">M08but</strain>
    </source>
</reference>
<evidence type="ECO:0000259" key="13">
    <source>
        <dbReference type="Pfam" id="PF01435"/>
    </source>
</evidence>
<dbReference type="InterPro" id="IPR050083">
    <property type="entry name" value="HtpX_protease"/>
</dbReference>
<keyword evidence="4 12" id="KW-0812">Transmembrane</keyword>
<accession>A0AA41R2J1</accession>
<keyword evidence="7" id="KW-0862">Zinc</keyword>
<comment type="caution">
    <text evidence="14">The sequence shown here is derived from an EMBL/GenBank/DDBJ whole genome shotgun (WGS) entry which is preliminary data.</text>
</comment>
<feature type="transmembrane region" description="Helical" evidence="12">
    <location>
        <begin position="438"/>
        <end position="457"/>
    </location>
</feature>
<comment type="cofactor">
    <cofactor evidence="1">
        <name>Zn(2+)</name>
        <dbReference type="ChEBI" id="CHEBI:29105"/>
    </cofactor>
</comment>
<gene>
    <name evidence="14" type="ORF">MRX98_07920</name>
</gene>
<dbReference type="RefSeq" id="WP_246905029.1">
    <property type="nucleotide sequence ID" value="NZ_JALJRB010000007.1"/>
</dbReference>
<dbReference type="SUPFAM" id="SSF48452">
    <property type="entry name" value="TPR-like"/>
    <property type="match status" value="1"/>
</dbReference>
<evidence type="ECO:0000256" key="3">
    <source>
        <dbReference type="ARBA" id="ARBA00022670"/>
    </source>
</evidence>
<feature type="repeat" description="TPR" evidence="11">
    <location>
        <begin position="562"/>
        <end position="595"/>
    </location>
</feature>
<dbReference type="Proteomes" id="UP001165427">
    <property type="component" value="Unassembled WGS sequence"/>
</dbReference>